<dbReference type="Proteomes" id="UP000694005">
    <property type="component" value="Chromosome A10"/>
</dbReference>
<dbReference type="Gramene" id="A10p22690.2_BraZ1">
    <property type="protein sequence ID" value="A10p22690.2_BraZ1.CDS"/>
    <property type="gene ID" value="A10g22690.2_BraZ1"/>
</dbReference>
<dbReference type="PANTHER" id="PTHR35455:SF1">
    <property type="entry name" value="AGAP005842-PA"/>
    <property type="match status" value="1"/>
</dbReference>
<dbReference type="EMBL" id="LS974626">
    <property type="protein sequence ID" value="CAG7911023.1"/>
    <property type="molecule type" value="Genomic_DNA"/>
</dbReference>
<accession>A0A8D9I3S0</accession>
<gene>
    <name evidence="2" type="ORF">BRAPAZ1V2_A10P22690.2</name>
</gene>
<dbReference type="PANTHER" id="PTHR35455">
    <property type="entry name" value="UNNAMED PRODUCT"/>
    <property type="match status" value="1"/>
</dbReference>
<evidence type="ECO:0000313" key="2">
    <source>
        <dbReference type="EMBL" id="CAG7911023.1"/>
    </source>
</evidence>
<dbReference type="Pfam" id="PF16029">
    <property type="entry name" value="DUF4787"/>
    <property type="match status" value="1"/>
</dbReference>
<name>A0A8D9I3S0_BRACM</name>
<reference evidence="2 3" key="1">
    <citation type="submission" date="2021-07" db="EMBL/GenBank/DDBJ databases">
        <authorList>
            <consortium name="Genoscope - CEA"/>
            <person name="William W."/>
        </authorList>
    </citation>
    <scope>NUCLEOTIDE SEQUENCE [LARGE SCALE GENOMIC DNA]</scope>
</reference>
<feature type="region of interest" description="Disordered" evidence="1">
    <location>
        <begin position="17"/>
        <end position="39"/>
    </location>
</feature>
<sequence length="168" mass="19691">MEEPAHSTIKCGRRKTRAFHNQMRKKKDQIRRNRKKERDTKLATRFVPSEEKKKELEMEIDFPSSFKHRLHSSFTLAELRAIGLWGWQCKSSPVAKENCALRCLSPVCYQLIYESEPLEEGEKDLVRSQEYKYCYVRVSFTTAFMHISLSLVGSSELDDSVSLRTKHD</sequence>
<dbReference type="AlphaFoldDB" id="A0A8D9I3S0"/>
<evidence type="ECO:0000256" key="1">
    <source>
        <dbReference type="SAM" id="MobiDB-lite"/>
    </source>
</evidence>
<organism evidence="2 3">
    <name type="scientific">Brassica campestris</name>
    <name type="common">Field mustard</name>
    <dbReference type="NCBI Taxonomy" id="3711"/>
    <lineage>
        <taxon>Eukaryota</taxon>
        <taxon>Viridiplantae</taxon>
        <taxon>Streptophyta</taxon>
        <taxon>Embryophyta</taxon>
        <taxon>Tracheophyta</taxon>
        <taxon>Spermatophyta</taxon>
        <taxon>Magnoliopsida</taxon>
        <taxon>eudicotyledons</taxon>
        <taxon>Gunneridae</taxon>
        <taxon>Pentapetalae</taxon>
        <taxon>rosids</taxon>
        <taxon>malvids</taxon>
        <taxon>Brassicales</taxon>
        <taxon>Brassicaceae</taxon>
        <taxon>Brassiceae</taxon>
        <taxon>Brassica</taxon>
    </lineage>
</organism>
<feature type="compositionally biased region" description="Basic residues" evidence="1">
    <location>
        <begin position="17"/>
        <end position="35"/>
    </location>
</feature>
<evidence type="ECO:0000313" key="3">
    <source>
        <dbReference type="Proteomes" id="UP000694005"/>
    </source>
</evidence>
<protein>
    <submittedName>
        <fullName evidence="2">Uncharacterized protein</fullName>
    </submittedName>
</protein>
<dbReference type="InterPro" id="IPR031985">
    <property type="entry name" value="DUF4787"/>
</dbReference>
<proteinExistence type="predicted"/>